<feature type="transmembrane region" description="Helical" evidence="6">
    <location>
        <begin position="327"/>
        <end position="349"/>
    </location>
</feature>
<keyword evidence="2" id="KW-0813">Transport</keyword>
<keyword evidence="4 6" id="KW-1133">Transmembrane helix</keyword>
<keyword evidence="5 6" id="KW-0472">Membrane</keyword>
<dbReference type="InterPro" id="IPR005829">
    <property type="entry name" value="Sugar_transporter_CS"/>
</dbReference>
<dbReference type="InterPro" id="IPR036259">
    <property type="entry name" value="MFS_trans_sf"/>
</dbReference>
<evidence type="ECO:0000256" key="6">
    <source>
        <dbReference type="SAM" id="Phobius"/>
    </source>
</evidence>
<dbReference type="FunCoup" id="A0A140L3S3">
    <property type="interactions" value="46"/>
</dbReference>
<dbReference type="SUPFAM" id="SSF103473">
    <property type="entry name" value="MFS general substrate transporter"/>
    <property type="match status" value="1"/>
</dbReference>
<name>A0A140L3S3_9FIRM</name>
<evidence type="ECO:0000256" key="1">
    <source>
        <dbReference type="ARBA" id="ARBA00004651"/>
    </source>
</evidence>
<feature type="transmembrane region" description="Helical" evidence="6">
    <location>
        <begin position="239"/>
        <end position="257"/>
    </location>
</feature>
<feature type="transmembrane region" description="Helical" evidence="6">
    <location>
        <begin position="165"/>
        <end position="185"/>
    </location>
</feature>
<dbReference type="PROSITE" id="PS00216">
    <property type="entry name" value="SUGAR_TRANSPORT_1"/>
    <property type="match status" value="1"/>
</dbReference>
<dbReference type="GO" id="GO:0022857">
    <property type="term" value="F:transmembrane transporter activity"/>
    <property type="evidence" value="ECO:0007669"/>
    <property type="project" value="InterPro"/>
</dbReference>
<dbReference type="Gene3D" id="1.20.1250.20">
    <property type="entry name" value="MFS general substrate transporter like domains"/>
    <property type="match status" value="1"/>
</dbReference>
<feature type="domain" description="Major facilitator superfamily (MFS) profile" evidence="7">
    <location>
        <begin position="8"/>
        <end position="384"/>
    </location>
</feature>
<gene>
    <name evidence="8" type="primary">ymfD_3</name>
    <name evidence="8" type="ORF">AN618_20160</name>
</gene>
<dbReference type="AlphaFoldDB" id="A0A140L3S3"/>
<dbReference type="GO" id="GO:0005886">
    <property type="term" value="C:plasma membrane"/>
    <property type="evidence" value="ECO:0007669"/>
    <property type="project" value="UniProtKB-SubCell"/>
</dbReference>
<dbReference type="STRING" id="520764.AN618_20160"/>
<reference evidence="8 9" key="1">
    <citation type="submission" date="2015-12" db="EMBL/GenBank/DDBJ databases">
        <title>Draft genome sequnece of Fervidicola ferrireducens strain Y170.</title>
        <authorList>
            <person name="Patel B.K."/>
        </authorList>
    </citation>
    <scope>NUCLEOTIDE SEQUENCE [LARGE SCALE GENOMIC DNA]</scope>
    <source>
        <strain evidence="8 9">Y170</strain>
    </source>
</reference>
<organism evidence="8 9">
    <name type="scientific">Fervidicola ferrireducens</name>
    <dbReference type="NCBI Taxonomy" id="520764"/>
    <lineage>
        <taxon>Bacteria</taxon>
        <taxon>Bacillati</taxon>
        <taxon>Bacillota</taxon>
        <taxon>Clostridia</taxon>
        <taxon>Thermosediminibacterales</taxon>
        <taxon>Thermosediminibacteraceae</taxon>
        <taxon>Fervidicola</taxon>
    </lineage>
</organism>
<proteinExistence type="predicted"/>
<feature type="transmembrane region" description="Helical" evidence="6">
    <location>
        <begin position="134"/>
        <end position="153"/>
    </location>
</feature>
<evidence type="ECO:0000259" key="7">
    <source>
        <dbReference type="PROSITE" id="PS50850"/>
    </source>
</evidence>
<dbReference type="OrthoDB" id="1807256at2"/>
<dbReference type="PANTHER" id="PTHR23531">
    <property type="entry name" value="QUINOLENE RESISTANCE PROTEIN NORA"/>
    <property type="match status" value="1"/>
</dbReference>
<dbReference type="InParanoid" id="A0A140L3S3"/>
<dbReference type="EMBL" id="LOED01000031">
    <property type="protein sequence ID" value="KXG75198.1"/>
    <property type="molecule type" value="Genomic_DNA"/>
</dbReference>
<dbReference type="PANTHER" id="PTHR23531:SF1">
    <property type="entry name" value="QUINOLENE RESISTANCE PROTEIN NORA"/>
    <property type="match status" value="1"/>
</dbReference>
<feature type="transmembrane region" description="Helical" evidence="6">
    <location>
        <begin position="355"/>
        <end position="376"/>
    </location>
</feature>
<evidence type="ECO:0000256" key="4">
    <source>
        <dbReference type="ARBA" id="ARBA00022989"/>
    </source>
</evidence>
<feature type="transmembrane region" description="Helical" evidence="6">
    <location>
        <begin position="104"/>
        <end position="122"/>
    </location>
</feature>
<feature type="transmembrane region" description="Helical" evidence="6">
    <location>
        <begin position="206"/>
        <end position="227"/>
    </location>
</feature>
<dbReference type="InterPro" id="IPR020846">
    <property type="entry name" value="MFS_dom"/>
</dbReference>
<feature type="transmembrane region" description="Helical" evidence="6">
    <location>
        <begin position="43"/>
        <end position="63"/>
    </location>
</feature>
<dbReference type="InterPro" id="IPR052714">
    <property type="entry name" value="MFS_Exporter"/>
</dbReference>
<feature type="transmembrane region" description="Helical" evidence="6">
    <location>
        <begin position="12"/>
        <end position="31"/>
    </location>
</feature>
<evidence type="ECO:0000256" key="2">
    <source>
        <dbReference type="ARBA" id="ARBA00022448"/>
    </source>
</evidence>
<keyword evidence="9" id="KW-1185">Reference proteome</keyword>
<keyword evidence="3 6" id="KW-0812">Transmembrane</keyword>
<accession>A0A140L3S3</accession>
<dbReference type="Proteomes" id="UP000070427">
    <property type="component" value="Unassembled WGS sequence"/>
</dbReference>
<feature type="transmembrane region" description="Helical" evidence="6">
    <location>
        <begin position="292"/>
        <end position="315"/>
    </location>
</feature>
<dbReference type="InterPro" id="IPR011701">
    <property type="entry name" value="MFS"/>
</dbReference>
<evidence type="ECO:0000313" key="9">
    <source>
        <dbReference type="Proteomes" id="UP000070427"/>
    </source>
</evidence>
<feature type="transmembrane region" description="Helical" evidence="6">
    <location>
        <begin position="75"/>
        <end position="92"/>
    </location>
</feature>
<feature type="transmembrane region" description="Helical" evidence="6">
    <location>
        <begin position="264"/>
        <end position="286"/>
    </location>
</feature>
<dbReference type="RefSeq" id="WP_066354574.1">
    <property type="nucleotide sequence ID" value="NZ_LOED01000031.1"/>
</dbReference>
<comment type="subcellular location">
    <subcellularLocation>
        <location evidence="1">Cell membrane</location>
        <topology evidence="1">Multi-pass membrane protein</topology>
    </subcellularLocation>
</comment>
<evidence type="ECO:0000256" key="5">
    <source>
        <dbReference type="ARBA" id="ARBA00023136"/>
    </source>
</evidence>
<evidence type="ECO:0000313" key="8">
    <source>
        <dbReference type="EMBL" id="KXG75198.1"/>
    </source>
</evidence>
<dbReference type="PROSITE" id="PS50850">
    <property type="entry name" value="MFS"/>
    <property type="match status" value="1"/>
</dbReference>
<protein>
    <submittedName>
        <fullName evidence="8">Bacillibactin exporter</fullName>
    </submittedName>
</protein>
<dbReference type="Pfam" id="PF07690">
    <property type="entry name" value="MFS_1"/>
    <property type="match status" value="1"/>
</dbReference>
<comment type="caution">
    <text evidence="8">The sequence shown here is derived from an EMBL/GenBank/DDBJ whole genome shotgun (WGS) entry which is preliminary data.</text>
</comment>
<sequence>MANYNTTKNFIYDLAATVFFLSTYYLMMPVFPIYMMELGIDKLTIGIIMGLFSISSMVSRPLGGIWVDAMGRRKLMFFSIALFFITPLFLNFPATSIGFSLAQLVYGFSIGAFTVAATTFAADISSSATVAQFMGFHSIACIAAKGLAPAIGVKLMEIYGFSGPVMTTVILALVAGLFVFLLHDFETTTEKSQSYRFVEVLLKKNVYLPTLVLFCGLVTFGAISAMLPVFAKERGISGIEYFFVINTASVIIARLALGSWSKSYLESLVSTSLILLTVSFVSMSLVVNFHQLIAVSVIYGVGYALLFPMLSAILVLNVSPEYKGMALGIYTAAFDLGVAAGTVLGGLSQYVDFKYLYLILSLVPLAGFFLFNYAYLPLINRTKKYNGAVS</sequence>
<evidence type="ECO:0000256" key="3">
    <source>
        <dbReference type="ARBA" id="ARBA00022692"/>
    </source>
</evidence>